<dbReference type="Proteomes" id="UP000434957">
    <property type="component" value="Unassembled WGS sequence"/>
</dbReference>
<evidence type="ECO:0000256" key="2">
    <source>
        <dbReference type="ARBA" id="ARBA00022737"/>
    </source>
</evidence>
<dbReference type="SMART" id="SM00320">
    <property type="entry name" value="WD40"/>
    <property type="match status" value="4"/>
</dbReference>
<comment type="caution">
    <text evidence="7">The sequence shown here is derived from an EMBL/GenBank/DDBJ whole genome shotgun (WGS) entry which is preliminary data.</text>
</comment>
<name>A0A6A4FGE8_9STRA</name>
<dbReference type="PROSITE" id="PS50294">
    <property type="entry name" value="WD_REPEATS_REGION"/>
    <property type="match status" value="1"/>
</dbReference>
<evidence type="ECO:0000259" key="6">
    <source>
        <dbReference type="PROSITE" id="PS51783"/>
    </source>
</evidence>
<protein>
    <submittedName>
        <fullName evidence="7">WD repeat and FYVE domain-containing protein 3</fullName>
    </submittedName>
</protein>
<sequence length="1150" mass="126193">MESTRNIFAGIAEQTTTGNVSGPAEVVAVMARNVYDAFMGGVEDSDENHTMGISPSLITDIDRLIREAVEKPDEHTLPSTLFDAADAEATQYALCAVQHASFRQVLMDIPSDNPTEREGSDDEVDEDTPISSNIPLDDAESSDSDCEVEMKDVPTLSADDNLTQSQSNVRAKPDIPLEPTSPKSELSHAGKEVDASCDAVYGSIARFLRQDDYPPMKSFNAAHIVGMERVPGLLVICRLGLYFVGGYTKFYNQNLNDGTEDKAAPVLSFVSGETISSKPSSQIGKSTSTPTGGRRKTTKTILRAALNDLGMQFGQLRSGGEQFFTVGPMLDVADQLVDPSRGAPMSFPSRWSIKYSNVKQFCRIKYQLRPVGIEFFDTFGSTYFLQLETSADREEVVKLLFQMPLVNSIFWSPVLRTGALAPSIKRIRQAATKRWLRGSISNFEYLIHLNTLAGRSFNDITQYPVFPWVIADYTSEFLDLDARDIFRDLSKPMGAIGETRAAQFRERYAALSQDIDADGPMGTPAFHYGTHYSCSAYVINYLIRLEPFTTLALELQGGVFDHPDRLFRSIPSSWASASRENLQDVRELIPEFFYLPEFLYNANNCRFGTTQSGEEVSHVILPAWAHGDPREFVRLNRRALESKYVSEHLHEWIDLVFGVKQTGQAAVDAQNVFMHFTYEGTVDIDQIEDPVMRAATLAQIENFGQTPSRIFSSPHPQRKVPTLQPSATTNVLASDASSVPALNPSVGHQYDGITLSTIEAYVKWHTPLAPALVSIGKDYVFLKKHSAVTVQVNGSAIGDVRFAHDKMQCQGVGCTFMPPRFAKYLDWGNNSGVMKLRVHQQSSGASRYRDANKALAVIEGAHQDDVNCAAISDDGILLVTGGQDAVVNLIECSKASDGRRIFKQTAKFIGHTDAVVCVAINKEFNLLASSSADRSVLLWDLRTRALLQELAGHSATVSHVSINSANGNVLTATNSELRLWSINGDLLAASSSFAFGLQAITCAISTRCEAWQNGVVAVTGHTNGAIALWGLRYPSDLARQNKDILEVESQVSSKHNQASVAPGIFCSSPSSSRRNEGISMPVSIQNQGTSSSARKQVVPSCQLFIFKLLLDHRAKVTALTLGPEQRQLFSGDAEGNCIRWVDDSISTNIH</sequence>
<dbReference type="PROSITE" id="PS51783">
    <property type="entry name" value="PH_BEACH"/>
    <property type="match status" value="1"/>
</dbReference>
<accession>A0A6A4FGE8</accession>
<evidence type="ECO:0000313" key="8">
    <source>
        <dbReference type="Proteomes" id="UP000434957"/>
    </source>
</evidence>
<feature type="domain" description="BEACH-type PH" evidence="6">
    <location>
        <begin position="210"/>
        <end position="401"/>
    </location>
</feature>
<dbReference type="InterPro" id="IPR001680">
    <property type="entry name" value="WD40_rpt"/>
</dbReference>
<evidence type="ECO:0000256" key="3">
    <source>
        <dbReference type="PROSITE-ProRule" id="PRU00221"/>
    </source>
</evidence>
<dbReference type="InterPro" id="IPR011993">
    <property type="entry name" value="PH-like_dom_sf"/>
</dbReference>
<evidence type="ECO:0000256" key="1">
    <source>
        <dbReference type="ARBA" id="ARBA00022574"/>
    </source>
</evidence>
<dbReference type="Gene3D" id="2.130.10.10">
    <property type="entry name" value="YVTN repeat-like/Quinoprotein amine dehydrogenase"/>
    <property type="match status" value="1"/>
</dbReference>
<feature type="compositionally biased region" description="Acidic residues" evidence="4">
    <location>
        <begin position="119"/>
        <end position="128"/>
    </location>
</feature>
<dbReference type="PROSITE" id="PS50082">
    <property type="entry name" value="WD_REPEATS_2"/>
    <property type="match status" value="1"/>
</dbReference>
<dbReference type="PROSITE" id="PS50197">
    <property type="entry name" value="BEACH"/>
    <property type="match status" value="1"/>
</dbReference>
<feature type="repeat" description="WD" evidence="3">
    <location>
        <begin position="908"/>
        <end position="949"/>
    </location>
</feature>
<dbReference type="AlphaFoldDB" id="A0A6A4FGE8"/>
<keyword evidence="1 3" id="KW-0853">WD repeat</keyword>
<dbReference type="PANTHER" id="PTHR46108">
    <property type="entry name" value="BLUE CHEESE"/>
    <property type="match status" value="1"/>
</dbReference>
<dbReference type="EMBL" id="QXFT01000657">
    <property type="protein sequence ID" value="KAE9338600.1"/>
    <property type="molecule type" value="Genomic_DNA"/>
</dbReference>
<dbReference type="Pfam" id="PF00400">
    <property type="entry name" value="WD40"/>
    <property type="match status" value="3"/>
</dbReference>
<gene>
    <name evidence="7" type="ORF">PR003_g11422</name>
</gene>
<dbReference type="Gene3D" id="1.10.1540.10">
    <property type="entry name" value="BEACH domain"/>
    <property type="match status" value="1"/>
</dbReference>
<dbReference type="PANTHER" id="PTHR46108:SF4">
    <property type="entry name" value="BLUE CHEESE"/>
    <property type="match status" value="1"/>
</dbReference>
<feature type="domain" description="BEACH" evidence="5">
    <location>
        <begin position="420"/>
        <end position="718"/>
    </location>
</feature>
<dbReference type="InterPro" id="IPR000409">
    <property type="entry name" value="BEACH_dom"/>
</dbReference>
<feature type="region of interest" description="Disordered" evidence="4">
    <location>
        <begin position="274"/>
        <end position="296"/>
    </location>
</feature>
<dbReference type="InterPro" id="IPR019775">
    <property type="entry name" value="WD40_repeat_CS"/>
</dbReference>
<dbReference type="PROSITE" id="PS00678">
    <property type="entry name" value="WD_REPEATS_1"/>
    <property type="match status" value="1"/>
</dbReference>
<keyword evidence="2" id="KW-0677">Repeat</keyword>
<feature type="compositionally biased region" description="Polar residues" evidence="4">
    <location>
        <begin position="274"/>
        <end position="285"/>
    </location>
</feature>
<dbReference type="SUPFAM" id="SSF50978">
    <property type="entry name" value="WD40 repeat-like"/>
    <property type="match status" value="1"/>
</dbReference>
<dbReference type="CDD" id="cd06071">
    <property type="entry name" value="Beach"/>
    <property type="match status" value="1"/>
</dbReference>
<dbReference type="InterPro" id="IPR036322">
    <property type="entry name" value="WD40_repeat_dom_sf"/>
</dbReference>
<dbReference type="Gene3D" id="2.30.29.30">
    <property type="entry name" value="Pleckstrin-homology domain (PH domain)/Phosphotyrosine-binding domain (PTB)"/>
    <property type="match status" value="1"/>
</dbReference>
<dbReference type="Pfam" id="PF02138">
    <property type="entry name" value="Beach"/>
    <property type="match status" value="1"/>
</dbReference>
<dbReference type="SUPFAM" id="SSF50729">
    <property type="entry name" value="PH domain-like"/>
    <property type="match status" value="1"/>
</dbReference>
<dbReference type="InterPro" id="IPR015943">
    <property type="entry name" value="WD40/YVTN_repeat-like_dom_sf"/>
</dbReference>
<dbReference type="InterPro" id="IPR023362">
    <property type="entry name" value="PH-BEACH_dom"/>
</dbReference>
<keyword evidence="8" id="KW-1185">Reference proteome</keyword>
<dbReference type="FunFam" id="1.10.1540.10:FF:000001">
    <property type="entry name" value="neurobeachin isoform X1"/>
    <property type="match status" value="1"/>
</dbReference>
<dbReference type="SUPFAM" id="SSF81837">
    <property type="entry name" value="BEACH domain"/>
    <property type="match status" value="1"/>
</dbReference>
<proteinExistence type="predicted"/>
<organism evidence="7 8">
    <name type="scientific">Phytophthora rubi</name>
    <dbReference type="NCBI Taxonomy" id="129364"/>
    <lineage>
        <taxon>Eukaryota</taxon>
        <taxon>Sar</taxon>
        <taxon>Stramenopiles</taxon>
        <taxon>Oomycota</taxon>
        <taxon>Peronosporomycetes</taxon>
        <taxon>Peronosporales</taxon>
        <taxon>Peronosporaceae</taxon>
        <taxon>Phytophthora</taxon>
    </lineage>
</organism>
<dbReference type="InterPro" id="IPR036372">
    <property type="entry name" value="BEACH_dom_sf"/>
</dbReference>
<feature type="compositionally biased region" description="Polar residues" evidence="4">
    <location>
        <begin position="158"/>
        <end position="169"/>
    </location>
</feature>
<reference evidence="7 8" key="1">
    <citation type="submission" date="2018-08" db="EMBL/GenBank/DDBJ databases">
        <title>Genomic investigation of the strawberry pathogen Phytophthora fragariae indicates pathogenicity is determined by transcriptional variation in three key races.</title>
        <authorList>
            <person name="Adams T.M."/>
            <person name="Armitage A.D."/>
            <person name="Sobczyk M.K."/>
            <person name="Bates H.J."/>
            <person name="Dunwell J.M."/>
            <person name="Nellist C.F."/>
            <person name="Harrison R.J."/>
        </authorList>
    </citation>
    <scope>NUCLEOTIDE SEQUENCE [LARGE SCALE GENOMIC DNA]</scope>
    <source>
        <strain evidence="7 8">SCRP333</strain>
    </source>
</reference>
<evidence type="ECO:0000259" key="5">
    <source>
        <dbReference type="PROSITE" id="PS50197"/>
    </source>
</evidence>
<feature type="compositionally biased region" description="Acidic residues" evidence="4">
    <location>
        <begin position="137"/>
        <end position="147"/>
    </location>
</feature>
<dbReference type="InterPro" id="IPR051944">
    <property type="entry name" value="BEACH_domain_protein"/>
</dbReference>
<feature type="region of interest" description="Disordered" evidence="4">
    <location>
        <begin position="109"/>
        <end position="190"/>
    </location>
</feature>
<evidence type="ECO:0000313" key="7">
    <source>
        <dbReference type="EMBL" id="KAE9338600.1"/>
    </source>
</evidence>
<dbReference type="SMART" id="SM01026">
    <property type="entry name" value="Beach"/>
    <property type="match status" value="1"/>
</dbReference>
<evidence type="ECO:0000256" key="4">
    <source>
        <dbReference type="SAM" id="MobiDB-lite"/>
    </source>
</evidence>